<accession>A0A6A6GWL0</accession>
<dbReference type="InterPro" id="IPR002110">
    <property type="entry name" value="Ankyrin_rpt"/>
</dbReference>
<organism evidence="2 3">
    <name type="scientific">Viridothelium virens</name>
    <name type="common">Speckled blister lichen</name>
    <name type="synonym">Trypethelium virens</name>
    <dbReference type="NCBI Taxonomy" id="1048519"/>
    <lineage>
        <taxon>Eukaryota</taxon>
        <taxon>Fungi</taxon>
        <taxon>Dikarya</taxon>
        <taxon>Ascomycota</taxon>
        <taxon>Pezizomycotina</taxon>
        <taxon>Dothideomycetes</taxon>
        <taxon>Dothideomycetes incertae sedis</taxon>
        <taxon>Trypetheliales</taxon>
        <taxon>Trypetheliaceae</taxon>
        <taxon>Viridothelium</taxon>
    </lineage>
</organism>
<evidence type="ECO:0000256" key="1">
    <source>
        <dbReference type="PROSITE-ProRule" id="PRU00023"/>
    </source>
</evidence>
<dbReference type="SMART" id="SM00248">
    <property type="entry name" value="ANK"/>
    <property type="match status" value="3"/>
</dbReference>
<dbReference type="Proteomes" id="UP000800092">
    <property type="component" value="Unassembled WGS sequence"/>
</dbReference>
<protein>
    <submittedName>
        <fullName evidence="2">Uncharacterized protein</fullName>
    </submittedName>
</protein>
<keyword evidence="3" id="KW-1185">Reference proteome</keyword>
<dbReference type="EMBL" id="ML991851">
    <property type="protein sequence ID" value="KAF2229890.1"/>
    <property type="molecule type" value="Genomic_DNA"/>
</dbReference>
<gene>
    <name evidence="2" type="ORF">EV356DRAFT_509956</name>
</gene>
<reference evidence="2" key="1">
    <citation type="journal article" date="2020" name="Stud. Mycol.">
        <title>101 Dothideomycetes genomes: a test case for predicting lifestyles and emergence of pathogens.</title>
        <authorList>
            <person name="Haridas S."/>
            <person name="Albert R."/>
            <person name="Binder M."/>
            <person name="Bloem J."/>
            <person name="Labutti K."/>
            <person name="Salamov A."/>
            <person name="Andreopoulos B."/>
            <person name="Baker S."/>
            <person name="Barry K."/>
            <person name="Bills G."/>
            <person name="Bluhm B."/>
            <person name="Cannon C."/>
            <person name="Castanera R."/>
            <person name="Culley D."/>
            <person name="Daum C."/>
            <person name="Ezra D."/>
            <person name="Gonzalez J."/>
            <person name="Henrissat B."/>
            <person name="Kuo A."/>
            <person name="Liang C."/>
            <person name="Lipzen A."/>
            <person name="Lutzoni F."/>
            <person name="Magnuson J."/>
            <person name="Mondo S."/>
            <person name="Nolan M."/>
            <person name="Ohm R."/>
            <person name="Pangilinan J."/>
            <person name="Park H.-J."/>
            <person name="Ramirez L."/>
            <person name="Alfaro M."/>
            <person name="Sun H."/>
            <person name="Tritt A."/>
            <person name="Yoshinaga Y."/>
            <person name="Zwiers L.-H."/>
            <person name="Turgeon B."/>
            <person name="Goodwin S."/>
            <person name="Spatafora J."/>
            <person name="Crous P."/>
            <person name="Grigoriev I."/>
        </authorList>
    </citation>
    <scope>NUCLEOTIDE SEQUENCE</scope>
    <source>
        <strain evidence="2">Tuck. ex Michener</strain>
    </source>
</reference>
<name>A0A6A6GWL0_VIRVR</name>
<keyword evidence="1" id="KW-0040">ANK repeat</keyword>
<dbReference type="SUPFAM" id="SSF48403">
    <property type="entry name" value="Ankyrin repeat"/>
    <property type="match status" value="1"/>
</dbReference>
<dbReference type="Gene3D" id="1.25.40.20">
    <property type="entry name" value="Ankyrin repeat-containing domain"/>
    <property type="match status" value="1"/>
</dbReference>
<sequence length="559" mass="64505">MSTRLLKRAITEGDHVIEQLETRSSFAFHPASWLISLGMKIAVQIKYQGLLPTITTTRAVSDDALIFEFCHTGNVDGVRTLFQRGEASVLDVGSWGMRPLHCAVNHGQNEIIKFLLLQGADPFARTYGDRANTAAMCGIILADLSDLHRWQEIAMMFDAYFEFDDYQDHGWHILYSTIAGYVHKLPHSASRDVQLEFIIWLLERHARKACESAHIRKNAELIQMAFDTEDLQMLQILVKLDPKGNCFESHWNSTLLHECFTLGYQSDVSNGHETVKLLTTLGYDLHKVSHGETPISEGLQFSFWFQEWRSWLGNTFLNDLIAELSCSTLPLSKKGWRLRNLQTLFELPERNSYPEMLQKWFSSFDMVCSICDESEPRWPYPRRPTRCKFLEPWWEELLERIRDSQCICRFIVDFQDSHAQTPGGTELKAPNAFDPKNACGFCRCKGRGDDDSTRDPLADILNRDQRVDEASIPREEAWEDRISWRTLSEKEDYRGLMLYHFHSQGGRWRKQYQPGMIYCCACLGRFEGWVTDEEEQRNAKVVRDDVESLVSSVPGAFVV</sequence>
<dbReference type="AlphaFoldDB" id="A0A6A6GWL0"/>
<dbReference type="OrthoDB" id="539213at2759"/>
<feature type="repeat" description="ANK" evidence="1">
    <location>
        <begin position="95"/>
        <end position="127"/>
    </location>
</feature>
<dbReference type="PROSITE" id="PS50088">
    <property type="entry name" value="ANK_REPEAT"/>
    <property type="match status" value="1"/>
</dbReference>
<dbReference type="InterPro" id="IPR036770">
    <property type="entry name" value="Ankyrin_rpt-contain_sf"/>
</dbReference>
<dbReference type="Pfam" id="PF00023">
    <property type="entry name" value="Ank"/>
    <property type="match status" value="1"/>
</dbReference>
<evidence type="ECO:0000313" key="2">
    <source>
        <dbReference type="EMBL" id="KAF2229890.1"/>
    </source>
</evidence>
<evidence type="ECO:0000313" key="3">
    <source>
        <dbReference type="Proteomes" id="UP000800092"/>
    </source>
</evidence>
<dbReference type="PROSITE" id="PS50297">
    <property type="entry name" value="ANK_REP_REGION"/>
    <property type="match status" value="1"/>
</dbReference>
<proteinExistence type="predicted"/>